<keyword evidence="4 6" id="KW-0472">Membrane</keyword>
<keyword evidence="9" id="KW-1185">Reference proteome</keyword>
<dbReference type="InterPro" id="IPR000276">
    <property type="entry name" value="GPCR_Rhodpsn"/>
</dbReference>
<dbReference type="OMA" id="DTHECGY"/>
<dbReference type="GO" id="GO:0004930">
    <property type="term" value="F:G protein-coupled receptor activity"/>
    <property type="evidence" value="ECO:0007669"/>
    <property type="project" value="UniProtKB-KW"/>
</dbReference>
<dbReference type="PROSITE" id="PS50262">
    <property type="entry name" value="G_PROTEIN_RECEP_F1_2"/>
    <property type="match status" value="1"/>
</dbReference>
<evidence type="ECO:0000256" key="4">
    <source>
        <dbReference type="ARBA" id="ARBA00023136"/>
    </source>
</evidence>
<evidence type="ECO:0000313" key="9">
    <source>
        <dbReference type="Proteomes" id="UP000007110"/>
    </source>
</evidence>
<dbReference type="PRINTS" id="PR00237">
    <property type="entry name" value="GPCRRHODOPSN"/>
</dbReference>
<feature type="domain" description="G-protein coupled receptors family 1 profile" evidence="7">
    <location>
        <begin position="44"/>
        <end position="352"/>
    </location>
</feature>
<feature type="transmembrane region" description="Helical" evidence="6">
    <location>
        <begin position="62"/>
        <end position="85"/>
    </location>
</feature>
<dbReference type="RefSeq" id="XP_003727721.1">
    <property type="nucleotide sequence ID" value="XM_003727673.3"/>
</dbReference>
<dbReference type="PROSITE" id="PS00237">
    <property type="entry name" value="G_PROTEIN_RECEP_F1_1"/>
    <property type="match status" value="1"/>
</dbReference>
<feature type="transmembrane region" description="Helical" evidence="6">
    <location>
        <begin position="299"/>
        <end position="321"/>
    </location>
</feature>
<reference evidence="8" key="2">
    <citation type="submission" date="2021-01" db="UniProtKB">
        <authorList>
            <consortium name="EnsemblMetazoa"/>
        </authorList>
    </citation>
    <scope>IDENTIFICATION</scope>
</reference>
<evidence type="ECO:0000256" key="2">
    <source>
        <dbReference type="ARBA" id="ARBA00022692"/>
    </source>
</evidence>
<organism evidence="8 9">
    <name type="scientific">Strongylocentrotus purpuratus</name>
    <name type="common">Purple sea urchin</name>
    <dbReference type="NCBI Taxonomy" id="7668"/>
    <lineage>
        <taxon>Eukaryota</taxon>
        <taxon>Metazoa</taxon>
        <taxon>Echinodermata</taxon>
        <taxon>Eleutherozoa</taxon>
        <taxon>Echinozoa</taxon>
        <taxon>Echinoidea</taxon>
        <taxon>Euechinoidea</taxon>
        <taxon>Echinacea</taxon>
        <taxon>Camarodonta</taxon>
        <taxon>Echinidea</taxon>
        <taxon>Strongylocentrotidae</taxon>
        <taxon>Strongylocentrotus</taxon>
    </lineage>
</organism>
<reference evidence="9" key="1">
    <citation type="submission" date="2015-02" db="EMBL/GenBank/DDBJ databases">
        <title>Genome sequencing for Strongylocentrotus purpuratus.</title>
        <authorList>
            <person name="Murali S."/>
            <person name="Liu Y."/>
            <person name="Vee V."/>
            <person name="English A."/>
            <person name="Wang M."/>
            <person name="Skinner E."/>
            <person name="Han Y."/>
            <person name="Muzny D.M."/>
            <person name="Worley K.C."/>
            <person name="Gibbs R.A."/>
        </authorList>
    </citation>
    <scope>NUCLEOTIDE SEQUENCE</scope>
</reference>
<evidence type="ECO:0000259" key="7">
    <source>
        <dbReference type="PROSITE" id="PS50262"/>
    </source>
</evidence>
<keyword evidence="5" id="KW-0297">G-protein coupled receptor</keyword>
<feature type="transmembrane region" description="Helical" evidence="6">
    <location>
        <begin position="184"/>
        <end position="201"/>
    </location>
</feature>
<evidence type="ECO:0000313" key="8">
    <source>
        <dbReference type="EnsemblMetazoa" id="XP_003727721"/>
    </source>
</evidence>
<dbReference type="CDD" id="cd00637">
    <property type="entry name" value="7tm_classA_rhodopsin-like"/>
    <property type="match status" value="1"/>
</dbReference>
<keyword evidence="3 6" id="KW-1133">Transmembrane helix</keyword>
<evidence type="ECO:0000256" key="5">
    <source>
        <dbReference type="RuleBase" id="RU000688"/>
    </source>
</evidence>
<comment type="similarity">
    <text evidence="5">Belongs to the G-protein coupled receptor 1 family.</text>
</comment>
<dbReference type="Pfam" id="PF00001">
    <property type="entry name" value="7tm_1"/>
    <property type="match status" value="1"/>
</dbReference>
<keyword evidence="5" id="KW-0675">Receptor</keyword>
<sequence length="395" mass="45082">MASESDVMLNSTNSSVGVEEEAESNEKVFTIVLYVLVGSVGIVGNSLVCAVFSLVRSRRSQVNLFILHQAVVDLCTSCLLIMFGITQLFRDEIMNTSFELLNSSSSTSNSSDFTTDDPQDLEYVQVANIPLPLAQFMCRVWWGRVFLFSMFAISTFNLMSMAIERYIAIMHPFFYATKVKRRHTLLVIFLSWLIAPVLQYFPPIFQYKAMDDTHECGYQDDFSTTAQAAVGICLISWEFIMPSIIMGYSSIRIFRELRYRDSYLVKATNYLMDKEKGITRQPPEPEPETLRANRNTTMVVIIIFLIYIICWAPNHFTFLGFNLGMTLDFTGKWYQTTVLLAFVNSCINPFIYAIRLKTFQKGIVHICRTGCQPISSARFDSTEALSRHRVNTLVL</sequence>
<feature type="transmembrane region" description="Helical" evidence="6">
    <location>
        <begin position="31"/>
        <end position="55"/>
    </location>
</feature>
<evidence type="ECO:0000256" key="3">
    <source>
        <dbReference type="ARBA" id="ARBA00022989"/>
    </source>
</evidence>
<keyword evidence="2 5" id="KW-0812">Transmembrane</keyword>
<comment type="subcellular location">
    <subcellularLocation>
        <location evidence="1">Membrane</location>
    </subcellularLocation>
</comment>
<dbReference type="Proteomes" id="UP000007110">
    <property type="component" value="Unassembled WGS sequence"/>
</dbReference>
<accession>A0A7M7GGM7</accession>
<feature type="transmembrane region" description="Helical" evidence="6">
    <location>
        <begin position="228"/>
        <end position="251"/>
    </location>
</feature>
<feature type="transmembrane region" description="Helical" evidence="6">
    <location>
        <begin position="141"/>
        <end position="163"/>
    </location>
</feature>
<dbReference type="InterPro" id="IPR017452">
    <property type="entry name" value="GPCR_Rhodpsn_7TM"/>
</dbReference>
<protein>
    <recommendedName>
        <fullName evidence="7">G-protein coupled receptors family 1 profile domain-containing protein</fullName>
    </recommendedName>
</protein>
<evidence type="ECO:0000256" key="6">
    <source>
        <dbReference type="SAM" id="Phobius"/>
    </source>
</evidence>
<evidence type="ECO:0000256" key="1">
    <source>
        <dbReference type="ARBA" id="ARBA00004370"/>
    </source>
</evidence>
<dbReference type="InParanoid" id="A0A7M7GGM7"/>
<dbReference type="AlphaFoldDB" id="A0A7M7GGM7"/>
<name>A0A7M7GGM7_STRPU</name>
<dbReference type="EnsemblMetazoa" id="XM_003727673">
    <property type="protein sequence ID" value="XP_003727721"/>
    <property type="gene ID" value="LOC100889493"/>
</dbReference>
<proteinExistence type="inferred from homology"/>
<dbReference type="PANTHER" id="PTHR45698:SF1">
    <property type="entry name" value="TRACE AMINE-ASSOCIATED RECEPTOR 13C-LIKE"/>
    <property type="match status" value="1"/>
</dbReference>
<dbReference type="SUPFAM" id="SSF81321">
    <property type="entry name" value="Family A G protein-coupled receptor-like"/>
    <property type="match status" value="1"/>
</dbReference>
<dbReference type="PANTHER" id="PTHR45698">
    <property type="entry name" value="TRACE AMINE-ASSOCIATED RECEPTOR 19N-RELATED"/>
    <property type="match status" value="1"/>
</dbReference>
<keyword evidence="5" id="KW-0807">Transducer</keyword>
<dbReference type="GeneID" id="100889493"/>
<dbReference type="KEGG" id="spu:100889493"/>
<feature type="transmembrane region" description="Helical" evidence="6">
    <location>
        <begin position="333"/>
        <end position="354"/>
    </location>
</feature>
<dbReference type="GO" id="GO:0016020">
    <property type="term" value="C:membrane"/>
    <property type="evidence" value="ECO:0007669"/>
    <property type="project" value="UniProtKB-SubCell"/>
</dbReference>
<dbReference type="Gene3D" id="1.20.1070.10">
    <property type="entry name" value="Rhodopsin 7-helix transmembrane proteins"/>
    <property type="match status" value="1"/>
</dbReference>
<dbReference type="OrthoDB" id="6091802at2759"/>